<reference evidence="1 2" key="1">
    <citation type="submission" date="2024-09" db="EMBL/GenBank/DDBJ databases">
        <authorList>
            <person name="Sun Q."/>
            <person name="Mori K."/>
        </authorList>
    </citation>
    <scope>NUCLEOTIDE SEQUENCE [LARGE SCALE GENOMIC DNA]</scope>
    <source>
        <strain evidence="1 2">TBRC 1432</strain>
    </source>
</reference>
<dbReference type="SUPFAM" id="SSF51445">
    <property type="entry name" value="(Trans)glycosidases"/>
    <property type="match status" value="1"/>
</dbReference>
<proteinExistence type="predicted"/>
<keyword evidence="2" id="KW-1185">Reference proteome</keyword>
<evidence type="ECO:0000313" key="1">
    <source>
        <dbReference type="EMBL" id="MFC0540348.1"/>
    </source>
</evidence>
<gene>
    <name evidence="1" type="ORF">ACFFH7_02595</name>
</gene>
<comment type="caution">
    <text evidence="1">The sequence shown here is derived from an EMBL/GenBank/DDBJ whole genome shotgun (WGS) entry which is preliminary data.</text>
</comment>
<accession>A0ABV6MJ86</accession>
<dbReference type="Proteomes" id="UP001589810">
    <property type="component" value="Unassembled WGS sequence"/>
</dbReference>
<name>A0ABV6MJ86_9PSEU</name>
<evidence type="ECO:0008006" key="3">
    <source>
        <dbReference type="Google" id="ProtNLM"/>
    </source>
</evidence>
<organism evidence="1 2">
    <name type="scientific">Kutzneria chonburiensis</name>
    <dbReference type="NCBI Taxonomy" id="1483604"/>
    <lineage>
        <taxon>Bacteria</taxon>
        <taxon>Bacillati</taxon>
        <taxon>Actinomycetota</taxon>
        <taxon>Actinomycetes</taxon>
        <taxon>Pseudonocardiales</taxon>
        <taxon>Pseudonocardiaceae</taxon>
        <taxon>Kutzneria</taxon>
    </lineage>
</organism>
<evidence type="ECO:0000313" key="2">
    <source>
        <dbReference type="Proteomes" id="UP001589810"/>
    </source>
</evidence>
<sequence length="321" mass="34524">MRAKGITYDTGFLAGGTSTHEPFDEDAVRRDLLTIRDDLHCTAVRLTGGDVSRLDMAATYAASLGLEVWFSPFTNDRTQDQLLAVLADCADRAERLRLAGAEVVLLTGAELSMFTVGFLPGDTLEERLAVLADPAELRAAIPAIPLRLNTFLARAVTLVRSRFGGPVSYAAIPSFEGVDWTPFDFISVDLYRSAQVADIFPDAVKSLVAQGKPVAITEFGSATFLGAPDRGAHASSIVVREGVVAVGLDGPYSRDEDGQAAHIVELLDLFDDAGVDTTFVHTFANFHLPGHLDHASYGVVKVIDNGWTPKAAFAALARRYR</sequence>
<dbReference type="InterPro" id="IPR017853">
    <property type="entry name" value="GH"/>
</dbReference>
<protein>
    <recommendedName>
        <fullName evidence="3">Abortive infection protein</fullName>
    </recommendedName>
</protein>
<dbReference type="Gene3D" id="3.20.20.80">
    <property type="entry name" value="Glycosidases"/>
    <property type="match status" value="1"/>
</dbReference>
<dbReference type="EMBL" id="JBHLUD010000001">
    <property type="protein sequence ID" value="MFC0540348.1"/>
    <property type="molecule type" value="Genomic_DNA"/>
</dbReference>
<dbReference type="RefSeq" id="WP_273939123.1">
    <property type="nucleotide sequence ID" value="NZ_CP097263.1"/>
</dbReference>